<evidence type="ECO:0000313" key="3">
    <source>
        <dbReference type="EMBL" id="VDP72795.1"/>
    </source>
</evidence>
<feature type="region of interest" description="Disordered" evidence="1">
    <location>
        <begin position="62"/>
        <end position="88"/>
    </location>
</feature>
<keyword evidence="4" id="KW-1185">Reference proteome</keyword>
<name>A0A183AC13_9TREM</name>
<dbReference type="GO" id="GO:0003677">
    <property type="term" value="F:DNA binding"/>
    <property type="evidence" value="ECO:0007669"/>
    <property type="project" value="InterPro"/>
</dbReference>
<feature type="domain" description="HTH psq-type" evidence="2">
    <location>
        <begin position="95"/>
        <end position="135"/>
    </location>
</feature>
<organism evidence="5">
    <name type="scientific">Echinostoma caproni</name>
    <dbReference type="NCBI Taxonomy" id="27848"/>
    <lineage>
        <taxon>Eukaryota</taxon>
        <taxon>Metazoa</taxon>
        <taxon>Spiralia</taxon>
        <taxon>Lophotrochozoa</taxon>
        <taxon>Platyhelminthes</taxon>
        <taxon>Trematoda</taxon>
        <taxon>Digenea</taxon>
        <taxon>Plagiorchiida</taxon>
        <taxon>Echinostomata</taxon>
        <taxon>Echinostomatoidea</taxon>
        <taxon>Echinostomatidae</taxon>
        <taxon>Echinostoma</taxon>
    </lineage>
</organism>
<feature type="compositionally biased region" description="Basic and acidic residues" evidence="1">
    <location>
        <begin position="77"/>
        <end position="88"/>
    </location>
</feature>
<protein>
    <submittedName>
        <fullName evidence="5">HTH psq-type domain-containing protein</fullName>
    </submittedName>
</protein>
<proteinExistence type="predicted"/>
<dbReference type="SUPFAM" id="SSF46689">
    <property type="entry name" value="Homeodomain-like"/>
    <property type="match status" value="1"/>
</dbReference>
<reference evidence="3 4" key="2">
    <citation type="submission" date="2018-11" db="EMBL/GenBank/DDBJ databases">
        <authorList>
            <consortium name="Pathogen Informatics"/>
        </authorList>
    </citation>
    <scope>NUCLEOTIDE SEQUENCE [LARGE SCALE GENOMIC DNA]</scope>
    <source>
        <strain evidence="3 4">Egypt</strain>
    </source>
</reference>
<evidence type="ECO:0000256" key="1">
    <source>
        <dbReference type="SAM" id="MobiDB-lite"/>
    </source>
</evidence>
<dbReference type="EMBL" id="UZAN01041367">
    <property type="protein sequence ID" value="VDP72795.1"/>
    <property type="molecule type" value="Genomic_DNA"/>
</dbReference>
<dbReference type="OrthoDB" id="10028342at2759"/>
<feature type="compositionally biased region" description="Polar residues" evidence="1">
    <location>
        <begin position="178"/>
        <end position="187"/>
    </location>
</feature>
<accession>A0A183AC13</accession>
<evidence type="ECO:0000313" key="4">
    <source>
        <dbReference type="Proteomes" id="UP000272942"/>
    </source>
</evidence>
<feature type="region of interest" description="Disordered" evidence="1">
    <location>
        <begin position="170"/>
        <end position="195"/>
    </location>
</feature>
<dbReference type="Pfam" id="PF05225">
    <property type="entry name" value="HTH_psq"/>
    <property type="match status" value="1"/>
</dbReference>
<evidence type="ECO:0000259" key="2">
    <source>
        <dbReference type="Pfam" id="PF05225"/>
    </source>
</evidence>
<gene>
    <name evidence="3" type="ORF">ECPE_LOCUS4498</name>
</gene>
<evidence type="ECO:0000313" key="5">
    <source>
        <dbReference type="WBParaSite" id="ECPE_0000451001-mRNA-1"/>
    </source>
</evidence>
<dbReference type="InterPro" id="IPR009057">
    <property type="entry name" value="Homeodomain-like_sf"/>
</dbReference>
<dbReference type="Gene3D" id="1.10.10.60">
    <property type="entry name" value="Homeodomain-like"/>
    <property type="match status" value="1"/>
</dbReference>
<dbReference type="Proteomes" id="UP000272942">
    <property type="component" value="Unassembled WGS sequence"/>
</dbReference>
<dbReference type="AlphaFoldDB" id="A0A183AC13"/>
<dbReference type="InterPro" id="IPR007889">
    <property type="entry name" value="HTH_Psq"/>
</dbReference>
<sequence>MCATNVTALGKYVPWPLTFCKISSLKMLCPTHVKSLPSELSPSCSYRLGRIRRLTNYWSETMNKSNPCPRPGMDVARPTENRQPKDTKLSRRPYTEAELAAAVRAICFDRLGTRRAASVYGIPRSTLRNKICKLNELKKREEERLGGKSIVMADFLHSLIRSQKVETPETTRFPWSGHTDSINSTRPTVRETTDDPGRLFTTATHVASIFQVCKRKVSNNSQVLQQHFTFLL</sequence>
<dbReference type="WBParaSite" id="ECPE_0000451001-mRNA-1">
    <property type="protein sequence ID" value="ECPE_0000451001-mRNA-1"/>
    <property type="gene ID" value="ECPE_0000451001"/>
</dbReference>
<reference evidence="5" key="1">
    <citation type="submission" date="2016-06" db="UniProtKB">
        <authorList>
            <consortium name="WormBaseParasite"/>
        </authorList>
    </citation>
    <scope>IDENTIFICATION</scope>
</reference>